<evidence type="ECO:0000313" key="7">
    <source>
        <dbReference type="EMBL" id="KQL44194.1"/>
    </source>
</evidence>
<dbReference type="PANTHER" id="PTHR43425:SF2">
    <property type="entry name" value="OXYGEN-INSENSITIVE NADPH NITROREDUCTASE"/>
    <property type="match status" value="1"/>
</dbReference>
<feature type="domain" description="Nitroreductase" evidence="6">
    <location>
        <begin position="9"/>
        <end position="164"/>
    </location>
</feature>
<dbReference type="Pfam" id="PF00881">
    <property type="entry name" value="Nitroreductase"/>
    <property type="match status" value="1"/>
</dbReference>
<sequence>MPTEVTQLIQSHRSIRKYKDQPISEELLQEIVSCAQWAPSSHNVQAYSVIIVRSSETKEKLSALCGNQKWVVDCPVFLVFCADYYRLKQACEMHRQTLAADEIESLLVGAVDTALAAENVLLAARSHGLGGVMIGGIRNNPRDVADVLGLPALTIPIMGMCLGYPAQDVQQKPRLPQRAVIHHERYQTEIIPEALEEYERTSSEYYSERSNGQRTEGWTKQMADYVNKPRRAHVTQFIKDQGMRLT</sequence>
<comment type="similarity">
    <text evidence="1 5">Belongs to the flavin oxidoreductase frp family.</text>
</comment>
<organism evidence="7 8">
    <name type="scientific">Brevibacillus choshinensis</name>
    <dbReference type="NCBI Taxonomy" id="54911"/>
    <lineage>
        <taxon>Bacteria</taxon>
        <taxon>Bacillati</taxon>
        <taxon>Bacillota</taxon>
        <taxon>Bacilli</taxon>
        <taxon>Bacillales</taxon>
        <taxon>Paenibacillaceae</taxon>
        <taxon>Brevibacillus</taxon>
    </lineage>
</organism>
<proteinExistence type="inferred from homology"/>
<evidence type="ECO:0000256" key="1">
    <source>
        <dbReference type="ARBA" id="ARBA00008366"/>
    </source>
</evidence>
<keyword evidence="8" id="KW-1185">Reference proteome</keyword>
<evidence type="ECO:0000256" key="3">
    <source>
        <dbReference type="ARBA" id="ARBA00022643"/>
    </source>
</evidence>
<dbReference type="InterPro" id="IPR000415">
    <property type="entry name" value="Nitroreductase-like"/>
</dbReference>
<dbReference type="Proteomes" id="UP000051063">
    <property type="component" value="Unassembled WGS sequence"/>
</dbReference>
<keyword evidence="5" id="KW-0521">NADP</keyword>
<evidence type="ECO:0000256" key="4">
    <source>
        <dbReference type="ARBA" id="ARBA00023002"/>
    </source>
</evidence>
<dbReference type="PANTHER" id="PTHR43425">
    <property type="entry name" value="OXYGEN-INSENSITIVE NADPH NITROREDUCTASE"/>
    <property type="match status" value="1"/>
</dbReference>
<dbReference type="InterPro" id="IPR029479">
    <property type="entry name" value="Nitroreductase"/>
</dbReference>
<evidence type="ECO:0000313" key="8">
    <source>
        <dbReference type="Proteomes" id="UP000051063"/>
    </source>
</evidence>
<dbReference type="EMBL" id="LJJB01000013">
    <property type="protein sequence ID" value="KQL44194.1"/>
    <property type="molecule type" value="Genomic_DNA"/>
</dbReference>
<dbReference type="Gene3D" id="3.40.109.10">
    <property type="entry name" value="NADH Oxidase"/>
    <property type="match status" value="1"/>
</dbReference>
<dbReference type="CDD" id="cd02146">
    <property type="entry name" value="NfsA-like"/>
    <property type="match status" value="1"/>
</dbReference>
<dbReference type="NCBIfam" id="NF008033">
    <property type="entry name" value="PRK10765.1"/>
    <property type="match status" value="1"/>
</dbReference>
<dbReference type="PIRSF" id="PIRSF005426">
    <property type="entry name" value="Frp"/>
    <property type="match status" value="1"/>
</dbReference>
<dbReference type="RefSeq" id="WP_055746780.1">
    <property type="nucleotide sequence ID" value="NZ_LJJB01000013.1"/>
</dbReference>
<comment type="caution">
    <text evidence="7">The sequence shown here is derived from an EMBL/GenBank/DDBJ whole genome shotgun (WGS) entry which is preliminary data.</text>
</comment>
<dbReference type="SUPFAM" id="SSF55469">
    <property type="entry name" value="FMN-dependent nitroreductase-like"/>
    <property type="match status" value="1"/>
</dbReference>
<evidence type="ECO:0000259" key="6">
    <source>
        <dbReference type="Pfam" id="PF00881"/>
    </source>
</evidence>
<evidence type="ECO:0000256" key="5">
    <source>
        <dbReference type="PIRNR" id="PIRNR005426"/>
    </source>
</evidence>
<keyword evidence="3 5" id="KW-0288">FMN</keyword>
<evidence type="ECO:0000256" key="2">
    <source>
        <dbReference type="ARBA" id="ARBA00022630"/>
    </source>
</evidence>
<gene>
    <name evidence="7" type="ORF">AN963_22475</name>
</gene>
<accession>A0ABR5N124</accession>
<dbReference type="InterPro" id="IPR016446">
    <property type="entry name" value="Flavin_OxRdtase_Frp"/>
</dbReference>
<protein>
    <submittedName>
        <fullName evidence="7">NADPH-flavin oxidoreductase</fullName>
    </submittedName>
</protein>
<keyword evidence="4 5" id="KW-0560">Oxidoreductase</keyword>
<reference evidence="7 8" key="1">
    <citation type="submission" date="2015-09" db="EMBL/GenBank/DDBJ databases">
        <title>Genome sequencing project for genomic taxonomy and phylogenomics of Bacillus-like bacteria.</title>
        <authorList>
            <person name="Liu B."/>
            <person name="Wang J."/>
            <person name="Zhu Y."/>
            <person name="Liu G."/>
            <person name="Chen Q."/>
            <person name="Chen Z."/>
            <person name="Lan J."/>
            <person name="Che J."/>
            <person name="Ge C."/>
            <person name="Shi H."/>
            <person name="Pan Z."/>
            <person name="Liu X."/>
        </authorList>
    </citation>
    <scope>NUCLEOTIDE SEQUENCE [LARGE SCALE GENOMIC DNA]</scope>
    <source>
        <strain evidence="7 8">DSM 8552</strain>
    </source>
</reference>
<keyword evidence="2 5" id="KW-0285">Flavoprotein</keyword>
<name>A0ABR5N124_BRECH</name>